<reference evidence="2" key="2">
    <citation type="submission" date="2015-06" db="UniProtKB">
        <authorList>
            <consortium name="EnsemblMetazoa"/>
        </authorList>
    </citation>
    <scope>IDENTIFICATION</scope>
</reference>
<feature type="compositionally biased region" description="Basic residues" evidence="1">
    <location>
        <begin position="22"/>
        <end position="34"/>
    </location>
</feature>
<evidence type="ECO:0000313" key="2">
    <source>
        <dbReference type="EnsemblMetazoa" id="MESCA009016-PA"/>
    </source>
</evidence>
<dbReference type="EnsemblMetazoa" id="MESCA009016-RA">
    <property type="protein sequence ID" value="MESCA009016-PA"/>
    <property type="gene ID" value="MESCA009016"/>
</dbReference>
<dbReference type="InterPro" id="IPR031959">
    <property type="entry name" value="DUF4779"/>
</dbReference>
<reference evidence="3" key="1">
    <citation type="submission" date="2013-02" db="EMBL/GenBank/DDBJ databases">
        <authorList>
            <person name="Hughes D."/>
        </authorList>
    </citation>
    <scope>NUCLEOTIDE SEQUENCE</scope>
    <source>
        <strain>Durham</strain>
        <strain evidence="3">NC isolate 2 -- Noor lab</strain>
    </source>
</reference>
<sequence length="142" mass="16464">MKKHKKGEKSEHGYDDEEHGSYKKGHSIKGKHEVHKLDESKKNKKFHDEDHDEGMEEKFGGFKEGKKHKKGGGFKKGHSKKGHKHKGYGKKGGGKKGHKNHSSKGHKDEHSEKKKWDHEQDYGKKGGKKHHHKKWHKKKGHH</sequence>
<feature type="compositionally biased region" description="Basic and acidic residues" evidence="1">
    <location>
        <begin position="105"/>
        <end position="124"/>
    </location>
</feature>
<protein>
    <submittedName>
        <fullName evidence="2">Uncharacterized protein</fullName>
    </submittedName>
</protein>
<evidence type="ECO:0000313" key="3">
    <source>
        <dbReference type="Proteomes" id="UP000015102"/>
    </source>
</evidence>
<dbReference type="HOGENOM" id="CLU_1818016_0_0_1"/>
<dbReference type="EMBL" id="CAQQ02180458">
    <property type="status" value="NOT_ANNOTATED_CDS"/>
    <property type="molecule type" value="Genomic_DNA"/>
</dbReference>
<feature type="compositionally biased region" description="Basic and acidic residues" evidence="1">
    <location>
        <begin position="35"/>
        <end position="49"/>
    </location>
</feature>
<feature type="region of interest" description="Disordered" evidence="1">
    <location>
        <begin position="1"/>
        <end position="142"/>
    </location>
</feature>
<evidence type="ECO:0000256" key="1">
    <source>
        <dbReference type="SAM" id="MobiDB-lite"/>
    </source>
</evidence>
<organism evidence="2 3">
    <name type="scientific">Megaselia scalaris</name>
    <name type="common">Humpbacked fly</name>
    <name type="synonym">Phora scalaris</name>
    <dbReference type="NCBI Taxonomy" id="36166"/>
    <lineage>
        <taxon>Eukaryota</taxon>
        <taxon>Metazoa</taxon>
        <taxon>Ecdysozoa</taxon>
        <taxon>Arthropoda</taxon>
        <taxon>Hexapoda</taxon>
        <taxon>Insecta</taxon>
        <taxon>Pterygota</taxon>
        <taxon>Neoptera</taxon>
        <taxon>Endopterygota</taxon>
        <taxon>Diptera</taxon>
        <taxon>Brachycera</taxon>
        <taxon>Muscomorpha</taxon>
        <taxon>Platypezoidea</taxon>
        <taxon>Phoridae</taxon>
        <taxon>Megaseliini</taxon>
        <taxon>Megaselia</taxon>
    </lineage>
</organism>
<feature type="compositionally biased region" description="Basic residues" evidence="1">
    <location>
        <begin position="125"/>
        <end position="142"/>
    </location>
</feature>
<name>T1GYS9_MEGSC</name>
<accession>T1GYS9</accession>
<keyword evidence="3" id="KW-1185">Reference proteome</keyword>
<proteinExistence type="predicted"/>
<dbReference type="AlphaFoldDB" id="T1GYS9"/>
<dbReference type="Pfam" id="PF16009">
    <property type="entry name" value="DUF4779"/>
    <property type="match status" value="1"/>
</dbReference>
<feature type="compositionally biased region" description="Basic residues" evidence="1">
    <location>
        <begin position="65"/>
        <end position="104"/>
    </location>
</feature>
<dbReference type="Proteomes" id="UP000015102">
    <property type="component" value="Unassembled WGS sequence"/>
</dbReference>